<evidence type="ECO:0000256" key="1">
    <source>
        <dbReference type="SAM" id="Phobius"/>
    </source>
</evidence>
<dbReference type="InterPro" id="IPR012495">
    <property type="entry name" value="TadE-like_dom"/>
</dbReference>
<dbReference type="RefSeq" id="WP_218632090.1">
    <property type="nucleotide sequence ID" value="NZ_JAHVAH010000001.1"/>
</dbReference>
<sequence length="174" mass="18663">MGWHLDLWNSKRGSAAAELALSLPVFFAILFGATEAGFYFYNEHKLTESVRDGARFASRQGFSDYPCGGAMDATTQGDIIEVVRTGKVNGTEDRLPRMDEGTFNVTFTCISQMETKPGSGSHVPVGGIYTSAGEAPVVTIDAAVPYQSLFGFVYGFPSGGIWLNADQQTTVNGV</sequence>
<evidence type="ECO:0000313" key="3">
    <source>
        <dbReference type="EMBL" id="MBW0144060.1"/>
    </source>
</evidence>
<proteinExistence type="predicted"/>
<dbReference type="Pfam" id="PF07811">
    <property type="entry name" value="TadE"/>
    <property type="match status" value="1"/>
</dbReference>
<evidence type="ECO:0000259" key="2">
    <source>
        <dbReference type="Pfam" id="PF07811"/>
    </source>
</evidence>
<dbReference type="EMBL" id="JAHVAH010000001">
    <property type="protein sequence ID" value="MBW0144060.1"/>
    <property type="molecule type" value="Genomic_DNA"/>
</dbReference>
<organism evidence="3 4">
    <name type="scientific">Sphingomicrobium clamense</name>
    <dbReference type="NCBI Taxonomy" id="2851013"/>
    <lineage>
        <taxon>Bacteria</taxon>
        <taxon>Pseudomonadati</taxon>
        <taxon>Pseudomonadota</taxon>
        <taxon>Alphaproteobacteria</taxon>
        <taxon>Sphingomonadales</taxon>
        <taxon>Sphingomonadaceae</taxon>
        <taxon>Sphingomicrobium</taxon>
    </lineage>
</organism>
<evidence type="ECO:0000313" key="4">
    <source>
        <dbReference type="Proteomes" id="UP000698028"/>
    </source>
</evidence>
<feature type="domain" description="TadE-like" evidence="2">
    <location>
        <begin position="13"/>
        <end position="55"/>
    </location>
</feature>
<feature type="transmembrane region" description="Helical" evidence="1">
    <location>
        <begin position="20"/>
        <end position="41"/>
    </location>
</feature>
<keyword evidence="1" id="KW-0472">Membrane</keyword>
<reference evidence="3 4" key="1">
    <citation type="submission" date="2021-07" db="EMBL/GenBank/DDBJ databases">
        <title>The draft genome sequence of Sphingomicrobium sp. B8.</title>
        <authorList>
            <person name="Mu L."/>
        </authorList>
    </citation>
    <scope>NUCLEOTIDE SEQUENCE [LARGE SCALE GENOMIC DNA]</scope>
    <source>
        <strain evidence="3 4">B8</strain>
    </source>
</reference>
<keyword evidence="4" id="KW-1185">Reference proteome</keyword>
<name>A0ABS6V3D0_9SPHN</name>
<comment type="caution">
    <text evidence="3">The sequence shown here is derived from an EMBL/GenBank/DDBJ whole genome shotgun (WGS) entry which is preliminary data.</text>
</comment>
<accession>A0ABS6V3D0</accession>
<keyword evidence="1" id="KW-1133">Transmembrane helix</keyword>
<gene>
    <name evidence="3" type="ORF">KTQ36_01960</name>
</gene>
<dbReference type="Proteomes" id="UP000698028">
    <property type="component" value="Unassembled WGS sequence"/>
</dbReference>
<keyword evidence="1" id="KW-0812">Transmembrane</keyword>
<protein>
    <submittedName>
        <fullName evidence="3">Pilus assembly protein</fullName>
    </submittedName>
</protein>